<accession>A0A8D8ARX0</accession>
<name>A0A8D8ARX0_CULPI</name>
<reference evidence="1" key="1">
    <citation type="submission" date="2021-05" db="EMBL/GenBank/DDBJ databases">
        <authorList>
            <person name="Alioto T."/>
            <person name="Alioto T."/>
            <person name="Gomez Garrido J."/>
        </authorList>
    </citation>
    <scope>NUCLEOTIDE SEQUENCE</scope>
</reference>
<proteinExistence type="predicted"/>
<evidence type="ECO:0000313" key="1">
    <source>
        <dbReference type="EMBL" id="CAG6462459.1"/>
    </source>
</evidence>
<dbReference type="AlphaFoldDB" id="A0A8D8ARX0"/>
<dbReference type="EMBL" id="HBUE01045500">
    <property type="protein sequence ID" value="CAG6462459.1"/>
    <property type="molecule type" value="Transcribed_RNA"/>
</dbReference>
<sequence length="149" mass="17385">MHCRRIIIICTLMSDMSRRSSVILDRCYLPNWPTCTTIRTMLTCTWEAFWKPPSLERSWEKRLPKSSVTSLRGSREAIGTFTAKGRTLIPVILRCHNLRKFKKSHSLDYSVQTPTIATASMSNRRRLIYHITLVTNRNRATLIKYRALI</sequence>
<protein>
    <submittedName>
        <fullName evidence="1">(northern house mosquito) hypothetical protein</fullName>
    </submittedName>
</protein>
<organism evidence="1">
    <name type="scientific">Culex pipiens</name>
    <name type="common">House mosquito</name>
    <dbReference type="NCBI Taxonomy" id="7175"/>
    <lineage>
        <taxon>Eukaryota</taxon>
        <taxon>Metazoa</taxon>
        <taxon>Ecdysozoa</taxon>
        <taxon>Arthropoda</taxon>
        <taxon>Hexapoda</taxon>
        <taxon>Insecta</taxon>
        <taxon>Pterygota</taxon>
        <taxon>Neoptera</taxon>
        <taxon>Endopterygota</taxon>
        <taxon>Diptera</taxon>
        <taxon>Nematocera</taxon>
        <taxon>Culicoidea</taxon>
        <taxon>Culicidae</taxon>
        <taxon>Culicinae</taxon>
        <taxon>Culicini</taxon>
        <taxon>Culex</taxon>
        <taxon>Culex</taxon>
    </lineage>
</organism>